<evidence type="ECO:0008006" key="4">
    <source>
        <dbReference type="Google" id="ProtNLM"/>
    </source>
</evidence>
<comment type="similarity">
    <text evidence="1">Belongs to the FAD-binding monooxygenase family.</text>
</comment>
<proteinExistence type="inferred from homology"/>
<dbReference type="InterPro" id="IPR036188">
    <property type="entry name" value="FAD/NAD-bd_sf"/>
</dbReference>
<dbReference type="SUPFAM" id="SSF51905">
    <property type="entry name" value="FAD/NAD(P)-binding domain"/>
    <property type="match status" value="2"/>
</dbReference>
<dbReference type="Pfam" id="PF13450">
    <property type="entry name" value="NAD_binding_8"/>
    <property type="match status" value="1"/>
</dbReference>
<protein>
    <recommendedName>
        <fullName evidence="4">Monooxygenase</fullName>
    </recommendedName>
</protein>
<dbReference type="Proteomes" id="UP001323405">
    <property type="component" value="Unassembled WGS sequence"/>
</dbReference>
<organism evidence="2 3">
    <name type="scientific">Podospora pseudocomata</name>
    <dbReference type="NCBI Taxonomy" id="2093779"/>
    <lineage>
        <taxon>Eukaryota</taxon>
        <taxon>Fungi</taxon>
        <taxon>Dikarya</taxon>
        <taxon>Ascomycota</taxon>
        <taxon>Pezizomycotina</taxon>
        <taxon>Sordariomycetes</taxon>
        <taxon>Sordariomycetidae</taxon>
        <taxon>Sordariales</taxon>
        <taxon>Podosporaceae</taxon>
        <taxon>Podospora</taxon>
    </lineage>
</organism>
<dbReference type="InterPro" id="IPR051209">
    <property type="entry name" value="FAD-bind_Monooxygenase_sf"/>
</dbReference>
<accession>A0ABR0G855</accession>
<dbReference type="Gene3D" id="3.50.50.60">
    <property type="entry name" value="FAD/NAD(P)-binding domain"/>
    <property type="match status" value="2"/>
</dbReference>
<evidence type="ECO:0000313" key="2">
    <source>
        <dbReference type="EMBL" id="KAK4651804.1"/>
    </source>
</evidence>
<keyword evidence="3" id="KW-1185">Reference proteome</keyword>
<gene>
    <name evidence="2" type="ORF">QC762_600450</name>
</gene>
<name>A0ABR0G855_9PEZI</name>
<dbReference type="GeneID" id="87911645"/>
<dbReference type="EMBL" id="JAFFHA010000008">
    <property type="protein sequence ID" value="KAK4651804.1"/>
    <property type="molecule type" value="Genomic_DNA"/>
</dbReference>
<reference evidence="2 3" key="1">
    <citation type="journal article" date="2023" name="bioRxiv">
        <title>High-quality genome assemblies of four members of thePodospora anserinaspecies complex.</title>
        <authorList>
            <person name="Ament-Velasquez S.L."/>
            <person name="Vogan A.A."/>
            <person name="Wallerman O."/>
            <person name="Hartmann F."/>
            <person name="Gautier V."/>
            <person name="Silar P."/>
            <person name="Giraud T."/>
            <person name="Johannesson H."/>
        </authorList>
    </citation>
    <scope>NUCLEOTIDE SEQUENCE [LARGE SCALE GENOMIC DNA]</scope>
    <source>
        <strain evidence="2 3">CBS 415.72m</strain>
    </source>
</reference>
<dbReference type="PANTHER" id="PTHR42877:SF10">
    <property type="entry name" value="L-ORNITHINE N(5)-OXYGENASE"/>
    <property type="match status" value="1"/>
</dbReference>
<dbReference type="RefSeq" id="XP_062740779.1">
    <property type="nucleotide sequence ID" value="XM_062891738.1"/>
</dbReference>
<sequence>MMESNDPPTTATYTQFACIGAGFSGIGLGATLKLKHNITDIRIFEREAELGGTWHLNQYPGAACDIPSSLYTFSFAPCPQWTSTSLPTAPQIKSYLVSVAEKYSLLPGRITFCSSVQKCEWLPSPISRWRLTVLSHNAISHHECQFLFSGTGILFHPKTSSFFSLPGAGSFSGTVMHSARWDHSVDLGNKKVMLFGNGCSASQIVPALLGRSNNAEVCSSGRDYNVDKITQFVHSRHYVIPSLAELFPLALLERLPRGLQRLLCILIGEMDFIAMRENKVGRWIRRKKTEEVKRYMRETVPERYSDLVVPEGVEFGYKRRVYDPGYLRALHDERVELVGERVVEVVPEGVKTEGGRLVEGDVIVLATGFETNRFLEGVEVVGRGGERLGGHWGEDVSDGDSLDGKEGVKGVGAYETVAVGGFPNFFMLAGPNSVTGHTSVIIAIENAITLAMNVIKPILSKGSKVREVEVTPEAERQWVSNVQDELNNKTIWGGGGNMTAAESWYVKLDEKTGKRWNAMLYPGYQLGAWYRARKPRKEDWGTMDKYQHLHSNFLFYINIYFGMPCREKDTLQLRKAGQPF</sequence>
<evidence type="ECO:0000256" key="1">
    <source>
        <dbReference type="ARBA" id="ARBA00010139"/>
    </source>
</evidence>
<evidence type="ECO:0000313" key="3">
    <source>
        <dbReference type="Proteomes" id="UP001323405"/>
    </source>
</evidence>
<comment type="caution">
    <text evidence="2">The sequence shown here is derived from an EMBL/GenBank/DDBJ whole genome shotgun (WGS) entry which is preliminary data.</text>
</comment>
<dbReference type="PANTHER" id="PTHR42877">
    <property type="entry name" value="L-ORNITHINE N(5)-MONOOXYGENASE-RELATED"/>
    <property type="match status" value="1"/>
</dbReference>